<evidence type="ECO:0000256" key="4">
    <source>
        <dbReference type="ARBA" id="ARBA00022989"/>
    </source>
</evidence>
<sequence length="416" mass="47081">MLHKFRKNKFFKNFAYLFSSQVISQLISLLNAFFIPRLLGPSIYGEYQLVLNYILLYKAFTVPGVNKTNIRALSQNQDDIDPRISDTLKIRLVVSTIGIVLMLASLFIIDYSTNAKYGILFFCSYLLIFSAFDSLKSLFIVKQNFKVFSKIDIYKSIFQSGVSIIAVLISKSIFPLIAIYLITEIFGLLFLYKRAVKDFQLKVDFGRKLNFKLIKDSVYFSFIDFLNMLTSRIDIFVISILADPKSVGLYALANTIARKGLIIRRALAQPLFPVYAAKEKLTAATLNKHCLMLAIPSIPIVGIIILTSQYVIPGIAGEEYLESVPILNALAFFLLFHYLVLPYSTALESNYNEKLSLIIGIFRALSNLILNVVLFKVYGLIGIAYASVLVWALNFILFAIISNVKFKRKISVQPTM</sequence>
<dbReference type="RefSeq" id="WP_168884644.1">
    <property type="nucleotide sequence ID" value="NZ_JABAIL010000008.1"/>
</dbReference>
<dbReference type="AlphaFoldDB" id="A0A7X8SPJ4"/>
<dbReference type="PANTHER" id="PTHR30250">
    <property type="entry name" value="PST FAMILY PREDICTED COLANIC ACID TRANSPORTER"/>
    <property type="match status" value="1"/>
</dbReference>
<evidence type="ECO:0000256" key="1">
    <source>
        <dbReference type="ARBA" id="ARBA00004651"/>
    </source>
</evidence>
<evidence type="ECO:0000256" key="6">
    <source>
        <dbReference type="SAM" id="Phobius"/>
    </source>
</evidence>
<evidence type="ECO:0000256" key="2">
    <source>
        <dbReference type="ARBA" id="ARBA00022475"/>
    </source>
</evidence>
<keyword evidence="5 6" id="KW-0472">Membrane</keyword>
<keyword evidence="2" id="KW-1003">Cell membrane</keyword>
<keyword evidence="3 6" id="KW-0812">Transmembrane</keyword>
<dbReference type="InterPro" id="IPR050833">
    <property type="entry name" value="Poly_Biosynth_Transport"/>
</dbReference>
<keyword evidence="4 6" id="KW-1133">Transmembrane helix</keyword>
<dbReference type="PANTHER" id="PTHR30250:SF11">
    <property type="entry name" value="O-ANTIGEN TRANSPORTER-RELATED"/>
    <property type="match status" value="1"/>
</dbReference>
<name>A0A7X8SPJ4_9BACT</name>
<feature type="transmembrane region" description="Helical" evidence="6">
    <location>
        <begin position="14"/>
        <end position="35"/>
    </location>
</feature>
<gene>
    <name evidence="7" type="ORF">HGP29_22250</name>
</gene>
<evidence type="ECO:0000256" key="5">
    <source>
        <dbReference type="ARBA" id="ARBA00023136"/>
    </source>
</evidence>
<evidence type="ECO:0000313" key="7">
    <source>
        <dbReference type="EMBL" id="NLR93940.1"/>
    </source>
</evidence>
<organism evidence="7 8">
    <name type="scientific">Flammeovirga agarivorans</name>
    <dbReference type="NCBI Taxonomy" id="2726742"/>
    <lineage>
        <taxon>Bacteria</taxon>
        <taxon>Pseudomonadati</taxon>
        <taxon>Bacteroidota</taxon>
        <taxon>Cytophagia</taxon>
        <taxon>Cytophagales</taxon>
        <taxon>Flammeovirgaceae</taxon>
        <taxon>Flammeovirga</taxon>
    </lineage>
</organism>
<proteinExistence type="predicted"/>
<comment type="caution">
    <text evidence="7">The sequence shown here is derived from an EMBL/GenBank/DDBJ whole genome shotgun (WGS) entry which is preliminary data.</text>
</comment>
<feature type="transmembrane region" description="Helical" evidence="6">
    <location>
        <begin position="290"/>
        <end position="312"/>
    </location>
</feature>
<evidence type="ECO:0000313" key="8">
    <source>
        <dbReference type="Proteomes" id="UP000585050"/>
    </source>
</evidence>
<dbReference type="GO" id="GO:0005886">
    <property type="term" value="C:plasma membrane"/>
    <property type="evidence" value="ECO:0007669"/>
    <property type="project" value="UniProtKB-SubCell"/>
</dbReference>
<protein>
    <submittedName>
        <fullName evidence="7">Oligosaccharide flippase family protein</fullName>
    </submittedName>
</protein>
<evidence type="ECO:0000256" key="3">
    <source>
        <dbReference type="ARBA" id="ARBA00022692"/>
    </source>
</evidence>
<reference evidence="7 8" key="1">
    <citation type="submission" date="2020-04" db="EMBL/GenBank/DDBJ databases">
        <title>Flammeovirga sp. SR4, a novel species isolated from seawater.</title>
        <authorList>
            <person name="Wang X."/>
        </authorList>
    </citation>
    <scope>NUCLEOTIDE SEQUENCE [LARGE SCALE GENOMIC DNA]</scope>
    <source>
        <strain evidence="7 8">SR4</strain>
    </source>
</reference>
<feature type="transmembrane region" description="Helical" evidence="6">
    <location>
        <begin position="115"/>
        <end position="132"/>
    </location>
</feature>
<keyword evidence="8" id="KW-1185">Reference proteome</keyword>
<dbReference type="Proteomes" id="UP000585050">
    <property type="component" value="Unassembled WGS sequence"/>
</dbReference>
<feature type="transmembrane region" description="Helical" evidence="6">
    <location>
        <begin position="380"/>
        <end position="401"/>
    </location>
</feature>
<accession>A0A7X8SPJ4</accession>
<dbReference type="EMBL" id="JABAIL010000008">
    <property type="protein sequence ID" value="NLR93940.1"/>
    <property type="molecule type" value="Genomic_DNA"/>
</dbReference>
<feature type="transmembrane region" description="Helical" evidence="6">
    <location>
        <begin position="47"/>
        <end position="65"/>
    </location>
</feature>
<feature type="transmembrane region" description="Helical" evidence="6">
    <location>
        <begin position="324"/>
        <end position="343"/>
    </location>
</feature>
<dbReference type="Pfam" id="PF13440">
    <property type="entry name" value="Polysacc_synt_3"/>
    <property type="match status" value="1"/>
</dbReference>
<comment type="subcellular location">
    <subcellularLocation>
        <location evidence="1">Cell membrane</location>
        <topology evidence="1">Multi-pass membrane protein</topology>
    </subcellularLocation>
</comment>
<feature type="transmembrane region" description="Helical" evidence="6">
    <location>
        <begin position="355"/>
        <end position="374"/>
    </location>
</feature>
<feature type="transmembrane region" description="Helical" evidence="6">
    <location>
        <begin position="90"/>
        <end position="109"/>
    </location>
</feature>